<organism evidence="1 2">
    <name type="scientific">Anopheles maculatus</name>
    <dbReference type="NCBI Taxonomy" id="74869"/>
    <lineage>
        <taxon>Eukaryota</taxon>
        <taxon>Metazoa</taxon>
        <taxon>Ecdysozoa</taxon>
        <taxon>Arthropoda</taxon>
        <taxon>Hexapoda</taxon>
        <taxon>Insecta</taxon>
        <taxon>Pterygota</taxon>
        <taxon>Neoptera</taxon>
        <taxon>Endopterygota</taxon>
        <taxon>Diptera</taxon>
        <taxon>Nematocera</taxon>
        <taxon>Culicoidea</taxon>
        <taxon>Culicidae</taxon>
        <taxon>Anophelinae</taxon>
        <taxon>Anopheles</taxon>
        <taxon>Anopheles maculatus group</taxon>
    </lineage>
</organism>
<reference evidence="1" key="2">
    <citation type="submission" date="2020-05" db="UniProtKB">
        <authorList>
            <consortium name="EnsemblMetazoa"/>
        </authorList>
    </citation>
    <scope>IDENTIFICATION</scope>
    <source>
        <strain evidence="1">maculatus3</strain>
    </source>
</reference>
<keyword evidence="2" id="KW-1185">Reference proteome</keyword>
<name>A0A182SYZ4_9DIPT</name>
<dbReference type="Proteomes" id="UP000075901">
    <property type="component" value="Unassembled WGS sequence"/>
</dbReference>
<dbReference type="AlphaFoldDB" id="A0A182SYZ4"/>
<sequence length="122" mass="12815">MQPSAVPSFRLRTTGLPSPAVVRDHRDRSAAGTPTSARVCNSGGIDQISIANNREPALPWLYRVGLIETKHPVCVGALIHPSLILTTAVKYRLTVGLMVASPLLGCMFHGGGGGGRVPEYAG</sequence>
<proteinExistence type="predicted"/>
<protein>
    <submittedName>
        <fullName evidence="1">Uncharacterized protein</fullName>
    </submittedName>
</protein>
<evidence type="ECO:0000313" key="1">
    <source>
        <dbReference type="EnsemblMetazoa" id="AMAM016274-PA"/>
    </source>
</evidence>
<reference evidence="2" key="1">
    <citation type="submission" date="2013-09" db="EMBL/GenBank/DDBJ databases">
        <title>The Genome Sequence of Anopheles maculatus species B.</title>
        <authorList>
            <consortium name="The Broad Institute Genomics Platform"/>
            <person name="Neafsey D.E."/>
            <person name="Besansky N."/>
            <person name="Howell P."/>
            <person name="Walton C."/>
            <person name="Young S.K."/>
            <person name="Zeng Q."/>
            <person name="Gargeya S."/>
            <person name="Fitzgerald M."/>
            <person name="Haas B."/>
            <person name="Abouelleil A."/>
            <person name="Allen A.W."/>
            <person name="Alvarado L."/>
            <person name="Arachchi H.M."/>
            <person name="Berlin A.M."/>
            <person name="Chapman S.B."/>
            <person name="Gainer-Dewar J."/>
            <person name="Goldberg J."/>
            <person name="Griggs A."/>
            <person name="Gujja S."/>
            <person name="Hansen M."/>
            <person name="Howarth C."/>
            <person name="Imamovic A."/>
            <person name="Ireland A."/>
            <person name="Larimer J."/>
            <person name="McCowan C."/>
            <person name="Murphy C."/>
            <person name="Pearson M."/>
            <person name="Poon T.W."/>
            <person name="Priest M."/>
            <person name="Roberts A."/>
            <person name="Saif S."/>
            <person name="Shea T."/>
            <person name="Sisk P."/>
            <person name="Sykes S."/>
            <person name="Wortman J."/>
            <person name="Nusbaum C."/>
            <person name="Birren B."/>
        </authorList>
    </citation>
    <scope>NUCLEOTIDE SEQUENCE [LARGE SCALE GENOMIC DNA]</scope>
    <source>
        <strain evidence="2">maculatus3</strain>
    </source>
</reference>
<evidence type="ECO:0000313" key="2">
    <source>
        <dbReference type="Proteomes" id="UP000075901"/>
    </source>
</evidence>
<dbReference type="EnsemblMetazoa" id="AMAM016274-RA">
    <property type="protein sequence ID" value="AMAM016274-PA"/>
    <property type="gene ID" value="AMAM016274"/>
</dbReference>
<dbReference type="VEuPathDB" id="VectorBase:AMAM016274"/>
<accession>A0A182SYZ4</accession>